<feature type="region of interest" description="Disordered" evidence="1">
    <location>
        <begin position="465"/>
        <end position="597"/>
    </location>
</feature>
<accession>A0A9P4U4K9</accession>
<evidence type="ECO:0000256" key="1">
    <source>
        <dbReference type="SAM" id="MobiDB-lite"/>
    </source>
</evidence>
<dbReference type="AlphaFoldDB" id="A0A9P4U4K9"/>
<feature type="compositionally biased region" description="Polar residues" evidence="1">
    <location>
        <begin position="958"/>
        <end position="968"/>
    </location>
</feature>
<feature type="compositionally biased region" description="Basic and acidic residues" evidence="1">
    <location>
        <begin position="574"/>
        <end position="588"/>
    </location>
</feature>
<feature type="region of interest" description="Disordered" evidence="1">
    <location>
        <begin position="365"/>
        <end position="394"/>
    </location>
</feature>
<evidence type="ECO:0000313" key="4">
    <source>
        <dbReference type="Proteomes" id="UP000800235"/>
    </source>
</evidence>
<feature type="compositionally biased region" description="Basic residues" evidence="1">
    <location>
        <begin position="536"/>
        <end position="545"/>
    </location>
</feature>
<evidence type="ECO:0000256" key="2">
    <source>
        <dbReference type="SAM" id="Phobius"/>
    </source>
</evidence>
<sequence length="1089" mass="117558">MDLTTQFKREPSGLPNTAGEMSTTTLVALSLASVVAAATLAALVYLAIRLQRTKTEHKAFLQDLEQRGLDLSRPVTMRSNPPLTVPHHVLRRSTFVPFGSQSGWDTLDSREDVTNVAQSSKELHAVEEKSQKRWSNTARFPWLSSKKPASQSTLTPDTAAAARLSAIIESPAILAPRSPGFVFDIPHEISTPAPQQANTLPSPPATFVTPEDLYCSSPFAPTVVTSPGTESLKPEPLTVKKNKKKRYRAQTVGSTIRPVLPSSEKKNPSNPRNIYSHSRSFSLGSQNPGLVPHGPVPPLPLSIAGVKSAEHPRSWAEPNASRLSVSSLESIGSSLLAASPRVQTSSNAWLKGGAERDCVNSLITGPRPLRRQPSVGNGPHHSPGNKLQSLQGSIRSNTDRFSVVSIDRDLPRDSSSHTIASSIQISPIGKIATAETVRLSRVLVISTTGNASSLVVHSTPRRQSRLFVTPNGSPAQRKTPKFRDGIQNQIIPTRELSQTSSRASSTRSSNGNPFQFDPSPMATAGRPSAMKGSPNSRHKGHKRQNCVRISVPTSTNKSPSPTMAGIQEESPEAIAKETESSNIDDRALPRPPSSATFAPDVKIHLTTLRASLTPSSPTLSMVPYAHDSSSREHSMSLLGTSPGTRDTTRHSKTPSAFTIPTFPSPGKTVLTTDVLPTPTFSFSRPSNEYDERSSPPAEFKLLAKPVAPDSPPLDLLTQTHVGSSPLLEGGLAFPVACEESEPATSGGAQASSPTPLPLFAPRPVDPWNDPPRYTEKLRPISPPCSPKSASPSLEVQLCMETLTPLLEECSAMEERMLMIPDHSPSPIPASARSEQASKAVKGPRNAPAKPLRSLATQLRRMNSEAERESATQGVKAMKTWRRLGGREPSPVLDQNASRSDSWVSLSAIMGTTGNRDSMASLSEIDRILEGSVEESDEVQDNKAQEGNTSLSDEESQILPGTNTISDLGSDTRRTPVLEVTTSRKRSNRESSVWEDGESFWERRPERIDEEEDDDNPLPLVTTLNTQNRGRVGKAFPQRISLIRRSAILDNPAILQKLEAAVSGMGLPEVRILPASSPGSMYDENGFLKS</sequence>
<protein>
    <submittedName>
        <fullName evidence="3">Uncharacterized protein</fullName>
    </submittedName>
</protein>
<name>A0A9P4U4K9_9PEZI</name>
<feature type="compositionally biased region" description="Polar residues" evidence="1">
    <location>
        <begin position="385"/>
        <end position="394"/>
    </location>
</feature>
<feature type="region of interest" description="Disordered" evidence="1">
    <location>
        <begin position="613"/>
        <end position="664"/>
    </location>
</feature>
<organism evidence="3 4">
    <name type="scientific">Tothia fuscella</name>
    <dbReference type="NCBI Taxonomy" id="1048955"/>
    <lineage>
        <taxon>Eukaryota</taxon>
        <taxon>Fungi</taxon>
        <taxon>Dikarya</taxon>
        <taxon>Ascomycota</taxon>
        <taxon>Pezizomycotina</taxon>
        <taxon>Dothideomycetes</taxon>
        <taxon>Pleosporomycetidae</taxon>
        <taxon>Venturiales</taxon>
        <taxon>Cylindrosympodiaceae</taxon>
        <taxon>Tothia</taxon>
    </lineage>
</organism>
<keyword evidence="2" id="KW-1133">Transmembrane helix</keyword>
<proteinExistence type="predicted"/>
<keyword evidence="4" id="KW-1185">Reference proteome</keyword>
<feature type="region of interest" description="Disordered" evidence="1">
    <location>
        <begin position="826"/>
        <end position="848"/>
    </location>
</feature>
<keyword evidence="2" id="KW-0472">Membrane</keyword>
<evidence type="ECO:0000313" key="3">
    <source>
        <dbReference type="EMBL" id="KAF2436776.1"/>
    </source>
</evidence>
<comment type="caution">
    <text evidence="3">The sequence shown here is derived from an EMBL/GenBank/DDBJ whole genome shotgun (WGS) entry which is preliminary data.</text>
</comment>
<gene>
    <name evidence="3" type="ORF">EJ08DRAFT_2574</name>
</gene>
<feature type="region of interest" description="Disordered" evidence="1">
    <location>
        <begin position="931"/>
        <end position="969"/>
    </location>
</feature>
<dbReference type="EMBL" id="MU007009">
    <property type="protein sequence ID" value="KAF2436776.1"/>
    <property type="molecule type" value="Genomic_DNA"/>
</dbReference>
<feature type="compositionally biased region" description="Polar residues" evidence="1">
    <location>
        <begin position="551"/>
        <end position="561"/>
    </location>
</feature>
<dbReference type="Proteomes" id="UP000800235">
    <property type="component" value="Unassembled WGS sequence"/>
</dbReference>
<dbReference type="OrthoDB" id="3546893at2759"/>
<reference evidence="3" key="1">
    <citation type="journal article" date="2020" name="Stud. Mycol.">
        <title>101 Dothideomycetes genomes: a test case for predicting lifestyles and emergence of pathogens.</title>
        <authorList>
            <person name="Haridas S."/>
            <person name="Albert R."/>
            <person name="Binder M."/>
            <person name="Bloem J."/>
            <person name="Labutti K."/>
            <person name="Salamov A."/>
            <person name="Andreopoulos B."/>
            <person name="Baker S."/>
            <person name="Barry K."/>
            <person name="Bills G."/>
            <person name="Bluhm B."/>
            <person name="Cannon C."/>
            <person name="Castanera R."/>
            <person name="Culley D."/>
            <person name="Daum C."/>
            <person name="Ezra D."/>
            <person name="Gonzalez J."/>
            <person name="Henrissat B."/>
            <person name="Kuo A."/>
            <person name="Liang C."/>
            <person name="Lipzen A."/>
            <person name="Lutzoni F."/>
            <person name="Magnuson J."/>
            <person name="Mondo S."/>
            <person name="Nolan M."/>
            <person name="Ohm R."/>
            <person name="Pangilinan J."/>
            <person name="Park H.-J."/>
            <person name="Ramirez L."/>
            <person name="Alfaro M."/>
            <person name="Sun H."/>
            <person name="Tritt A."/>
            <person name="Yoshinaga Y."/>
            <person name="Zwiers L.-H."/>
            <person name="Turgeon B."/>
            <person name="Goodwin S."/>
            <person name="Spatafora J."/>
            <person name="Crous P."/>
            <person name="Grigoriev I."/>
        </authorList>
    </citation>
    <scope>NUCLEOTIDE SEQUENCE</scope>
    <source>
        <strain evidence="3">CBS 130266</strain>
    </source>
</reference>
<feature type="compositionally biased region" description="Low complexity" evidence="1">
    <location>
        <begin position="497"/>
        <end position="509"/>
    </location>
</feature>
<keyword evidence="2" id="KW-0812">Transmembrane</keyword>
<feature type="transmembrane region" description="Helical" evidence="2">
    <location>
        <begin position="26"/>
        <end position="48"/>
    </location>
</feature>